<gene>
    <name evidence="6" type="ORF">IMSHALPRED_003621</name>
</gene>
<dbReference type="SUPFAM" id="SSF56176">
    <property type="entry name" value="FAD-binding/transporter-associated domain-like"/>
    <property type="match status" value="1"/>
</dbReference>
<dbReference type="Proteomes" id="UP000664534">
    <property type="component" value="Unassembled WGS sequence"/>
</dbReference>
<evidence type="ECO:0000259" key="5">
    <source>
        <dbReference type="PROSITE" id="PS51387"/>
    </source>
</evidence>
<dbReference type="AlphaFoldDB" id="A0A8H3PIQ8"/>
<evidence type="ECO:0000256" key="2">
    <source>
        <dbReference type="ARBA" id="ARBA00022630"/>
    </source>
</evidence>
<dbReference type="GO" id="GO:0071949">
    <property type="term" value="F:FAD binding"/>
    <property type="evidence" value="ECO:0007669"/>
    <property type="project" value="InterPro"/>
</dbReference>
<evidence type="ECO:0000313" key="7">
    <source>
        <dbReference type="Proteomes" id="UP000664534"/>
    </source>
</evidence>
<keyword evidence="7" id="KW-1185">Reference proteome</keyword>
<dbReference type="InterPro" id="IPR036318">
    <property type="entry name" value="FAD-bd_PCMH-like_sf"/>
</dbReference>
<dbReference type="PANTHER" id="PTHR42973:SF54">
    <property type="entry name" value="FAD-BINDING PCMH-TYPE DOMAIN-CONTAINING PROTEIN"/>
    <property type="match status" value="1"/>
</dbReference>
<keyword evidence="4" id="KW-0560">Oxidoreductase</keyword>
<dbReference type="GO" id="GO:0016491">
    <property type="term" value="F:oxidoreductase activity"/>
    <property type="evidence" value="ECO:0007669"/>
    <property type="project" value="UniProtKB-KW"/>
</dbReference>
<comment type="similarity">
    <text evidence="1">Belongs to the oxygen-dependent FAD-linked oxidoreductase family.</text>
</comment>
<dbReference type="Gene3D" id="3.30.465.10">
    <property type="match status" value="1"/>
</dbReference>
<accession>A0A8H3PIQ8</accession>
<evidence type="ECO:0000313" key="6">
    <source>
        <dbReference type="EMBL" id="CAF9942331.1"/>
    </source>
</evidence>
<dbReference type="Pfam" id="PF01565">
    <property type="entry name" value="FAD_binding_4"/>
    <property type="match status" value="1"/>
</dbReference>
<keyword evidence="2" id="KW-0285">Flavoprotein</keyword>
<dbReference type="PROSITE" id="PS51387">
    <property type="entry name" value="FAD_PCMH"/>
    <property type="match status" value="1"/>
</dbReference>
<feature type="domain" description="FAD-binding PCMH-type" evidence="5">
    <location>
        <begin position="103"/>
        <end position="275"/>
    </location>
</feature>
<comment type="caution">
    <text evidence="6">The sequence shown here is derived from an EMBL/GenBank/DDBJ whole genome shotgun (WGS) entry which is preliminary data.</text>
</comment>
<dbReference type="InterPro" id="IPR016166">
    <property type="entry name" value="FAD-bd_PCMH"/>
</dbReference>
<organism evidence="6 7">
    <name type="scientific">Imshaugia aleurites</name>
    <dbReference type="NCBI Taxonomy" id="172621"/>
    <lineage>
        <taxon>Eukaryota</taxon>
        <taxon>Fungi</taxon>
        <taxon>Dikarya</taxon>
        <taxon>Ascomycota</taxon>
        <taxon>Pezizomycotina</taxon>
        <taxon>Lecanoromycetes</taxon>
        <taxon>OSLEUM clade</taxon>
        <taxon>Lecanoromycetidae</taxon>
        <taxon>Lecanorales</taxon>
        <taxon>Lecanorineae</taxon>
        <taxon>Parmeliaceae</taxon>
        <taxon>Imshaugia</taxon>
    </lineage>
</organism>
<evidence type="ECO:0000256" key="1">
    <source>
        <dbReference type="ARBA" id="ARBA00005466"/>
    </source>
</evidence>
<evidence type="ECO:0000256" key="3">
    <source>
        <dbReference type="ARBA" id="ARBA00022827"/>
    </source>
</evidence>
<dbReference type="InterPro" id="IPR006094">
    <property type="entry name" value="Oxid_FAD_bind_N"/>
</dbReference>
<dbReference type="PANTHER" id="PTHR42973">
    <property type="entry name" value="BINDING OXIDOREDUCTASE, PUTATIVE (AFU_ORTHOLOGUE AFUA_1G17690)-RELATED"/>
    <property type="match status" value="1"/>
</dbReference>
<dbReference type="InterPro" id="IPR016169">
    <property type="entry name" value="FAD-bd_PCMH_sub2"/>
</dbReference>
<reference evidence="6" key="1">
    <citation type="submission" date="2021-03" db="EMBL/GenBank/DDBJ databases">
        <authorList>
            <person name="Tagirdzhanova G."/>
        </authorList>
    </citation>
    <scope>NUCLEOTIDE SEQUENCE</scope>
</reference>
<name>A0A8H3PIQ8_9LECA</name>
<evidence type="ECO:0000256" key="4">
    <source>
        <dbReference type="ARBA" id="ARBA00023002"/>
    </source>
</evidence>
<dbReference type="EMBL" id="CAJPDT010000181">
    <property type="protein sequence ID" value="CAF9942331.1"/>
    <property type="molecule type" value="Genomic_DNA"/>
</dbReference>
<dbReference type="OrthoDB" id="2151789at2759"/>
<dbReference type="InterPro" id="IPR050416">
    <property type="entry name" value="FAD-linked_Oxidoreductase"/>
</dbReference>
<sequence>MRSTPATASLPNSQQIERFIASLPLEQVKRQALVKLLSSQIDTRILQPEAEIGQHVLDEETIRADLACKISQAVFVADQQYTDFPTDREYYTERTQIHWSKLCWLKPACIVAPKNAVEVSIALRIVTFLQARFAIRSGGHTFNPGWASVGANGILIDLHKMRRLDLSDDGKILSVGPGTHWNDAYDFLDSRGLTVVGGRQGTIGVGGLILGGGLSYLSSKEGLACDNVQNFEVMLADSTLVSANARENPDLFFALKGGGSNFGIVTRFDLYTKPYSEIYFEIVQYDPSETVNLLKALVDVQHDPNVGSIFTVSPEATIVGFVYLKPILRPEIFSSFYCVPSVATLIPATLGTHGQIVNAVDSLLDPSLKAKHDAVAASTDVDVDLYTEMYYHGRDKSNALKKETGAGLLLVYQQISKEAVTKGQEMGHNALGMAAQTQSWFTATATWQDDAHDEAMHKAIDSMGDEIAQMAASKGLSRPQLFPNDATYSQNPMESFGSENLEKMRAVSLKYDRDQVFQKLQNDGFKLWSR</sequence>
<protein>
    <recommendedName>
        <fullName evidence="5">FAD-binding PCMH-type domain-containing protein</fullName>
    </recommendedName>
</protein>
<keyword evidence="3" id="KW-0274">FAD</keyword>
<proteinExistence type="inferred from homology"/>